<evidence type="ECO:0000256" key="1">
    <source>
        <dbReference type="ARBA" id="ARBA00007068"/>
    </source>
</evidence>
<evidence type="ECO:0000313" key="2">
    <source>
        <dbReference type="EMBL" id="MFD1328020.1"/>
    </source>
</evidence>
<dbReference type="CDD" id="cd02253">
    <property type="entry name" value="DmpA"/>
    <property type="match status" value="1"/>
</dbReference>
<sequence length="377" mass="40224">MAPNDLQTTKPRARAFGLPFSGRTGEYNAITDVAGIEVGFRTIVEDTPRPGRKRPVRTGVTAILPHAGSPTPVPVYAGIHRFNGNGEMTGTHWIEDGGTFVGPVMISNTHAVGMTHHATVKWMLERFASTYDSDDFLWLIPVIAETYDGVLNDINGLPLTEADVFAALNSLAAGPVQEGNCGGGTGMITYGFKGGTGTASRIVSLGGEDYTIGTLVQANHGQRDWLTICGVPVGQHMKDGTPQSQMQERGSIIVVIATDLPMAPHQLKRLARRAAIGIGRNGTPGGNSSGDIFLAFSTANPQPMAHRAPPLLKLEIVNDEQLDPVYLAAVDSVDEAIVNAMLAAETLGGTVHDRFLIEAIPHDLLANVMRKFGRMTR</sequence>
<dbReference type="RefSeq" id="WP_374837500.1">
    <property type="nucleotide sequence ID" value="NZ_JBHEEW010000005.1"/>
</dbReference>
<dbReference type="PANTHER" id="PTHR36512">
    <property type="entry name" value="D-AMINOPEPTIDASE"/>
    <property type="match status" value="1"/>
</dbReference>
<comment type="similarity">
    <text evidence="1">Belongs to the peptidase S58 family.</text>
</comment>
<proteinExistence type="inferred from homology"/>
<keyword evidence="3" id="KW-1185">Reference proteome</keyword>
<dbReference type="InterPro" id="IPR005321">
    <property type="entry name" value="Peptidase_S58_DmpA"/>
</dbReference>
<gene>
    <name evidence="2" type="ORF">ACFQ33_08955</name>
</gene>
<dbReference type="PANTHER" id="PTHR36512:SF3">
    <property type="entry name" value="BLR5678 PROTEIN"/>
    <property type="match status" value="1"/>
</dbReference>
<organism evidence="2 3">
    <name type="scientific">Mycoplana ramosa</name>
    <name type="common">Mycoplana bullata</name>
    <dbReference type="NCBI Taxonomy" id="40837"/>
    <lineage>
        <taxon>Bacteria</taxon>
        <taxon>Pseudomonadati</taxon>
        <taxon>Pseudomonadota</taxon>
        <taxon>Alphaproteobacteria</taxon>
        <taxon>Hyphomicrobiales</taxon>
        <taxon>Rhizobiaceae</taxon>
        <taxon>Mycoplana</taxon>
    </lineage>
</organism>
<dbReference type="Gene3D" id="3.60.70.12">
    <property type="entry name" value="L-amino peptidase D-ALA esterase/amidase"/>
    <property type="match status" value="1"/>
</dbReference>
<dbReference type="InterPro" id="IPR016117">
    <property type="entry name" value="ArgJ-like_dom_sf"/>
</dbReference>
<comment type="caution">
    <text evidence="2">The sequence shown here is derived from an EMBL/GenBank/DDBJ whole genome shotgun (WGS) entry which is preliminary data.</text>
</comment>
<dbReference type="SUPFAM" id="SSF56266">
    <property type="entry name" value="DmpA/ArgJ-like"/>
    <property type="match status" value="1"/>
</dbReference>
<name>A0ABW3YVU1_MYCRA</name>
<dbReference type="Proteomes" id="UP001597173">
    <property type="component" value="Unassembled WGS sequence"/>
</dbReference>
<protein>
    <submittedName>
        <fullName evidence="2">P1 family peptidase</fullName>
    </submittedName>
</protein>
<evidence type="ECO:0000313" key="3">
    <source>
        <dbReference type="Proteomes" id="UP001597173"/>
    </source>
</evidence>
<accession>A0ABW3YVU1</accession>
<dbReference type="EMBL" id="JBHTNF010000004">
    <property type="protein sequence ID" value="MFD1328020.1"/>
    <property type="molecule type" value="Genomic_DNA"/>
</dbReference>
<reference evidence="3" key="1">
    <citation type="journal article" date="2019" name="Int. J. Syst. Evol. Microbiol.">
        <title>The Global Catalogue of Microorganisms (GCM) 10K type strain sequencing project: providing services to taxonomists for standard genome sequencing and annotation.</title>
        <authorList>
            <consortium name="The Broad Institute Genomics Platform"/>
            <consortium name="The Broad Institute Genome Sequencing Center for Infectious Disease"/>
            <person name="Wu L."/>
            <person name="Ma J."/>
        </authorList>
    </citation>
    <scope>NUCLEOTIDE SEQUENCE [LARGE SCALE GENOMIC DNA]</scope>
    <source>
        <strain evidence="3">CCUG 55609</strain>
    </source>
</reference>
<dbReference type="Pfam" id="PF03576">
    <property type="entry name" value="Peptidase_S58"/>
    <property type="match status" value="1"/>
</dbReference>